<dbReference type="Gene3D" id="3.40.30.10">
    <property type="entry name" value="Glutaredoxin"/>
    <property type="match status" value="1"/>
</dbReference>
<dbReference type="SUPFAM" id="SSF52833">
    <property type="entry name" value="Thioredoxin-like"/>
    <property type="match status" value="1"/>
</dbReference>
<accession>A0A6J7FF72</accession>
<evidence type="ECO:0000313" key="1">
    <source>
        <dbReference type="EMBL" id="CAB4894106.1"/>
    </source>
</evidence>
<dbReference type="PANTHER" id="PTHR28630:SF3">
    <property type="entry name" value="PEROXIREDOXIN-LIKE 2C"/>
    <property type="match status" value="1"/>
</dbReference>
<dbReference type="EMBL" id="CAFBLP010000130">
    <property type="protein sequence ID" value="CAB4894106.1"/>
    <property type="molecule type" value="Genomic_DNA"/>
</dbReference>
<protein>
    <submittedName>
        <fullName evidence="1">Unannotated protein</fullName>
    </submittedName>
</protein>
<dbReference type="InterPro" id="IPR036249">
    <property type="entry name" value="Thioredoxin-like_sf"/>
</dbReference>
<sequence>MFCREHAAQLRDNYSDITATGADVVAIGTGNMMYAKSFVDDEKVPFAVLVDEDGDAAEAASVKGGAKALTGMLSPSVLKAGNRARKAGHHQHKTGSRSLQLGANFVMGPGNSVLYSHLDKDFGDHAPLAEVMAALAKK</sequence>
<dbReference type="InterPro" id="IPR032801">
    <property type="entry name" value="PXL2A/B/C"/>
</dbReference>
<dbReference type="PANTHER" id="PTHR28630">
    <property type="match status" value="1"/>
</dbReference>
<name>A0A6J7FF72_9ZZZZ</name>
<dbReference type="Pfam" id="PF13911">
    <property type="entry name" value="AhpC-TSA_2"/>
    <property type="match status" value="1"/>
</dbReference>
<reference evidence="1" key="1">
    <citation type="submission" date="2020-05" db="EMBL/GenBank/DDBJ databases">
        <authorList>
            <person name="Chiriac C."/>
            <person name="Salcher M."/>
            <person name="Ghai R."/>
            <person name="Kavagutti S V."/>
        </authorList>
    </citation>
    <scope>NUCLEOTIDE SEQUENCE</scope>
</reference>
<gene>
    <name evidence="1" type="ORF">UFOPK3376_03052</name>
</gene>
<proteinExistence type="predicted"/>
<organism evidence="1">
    <name type="scientific">freshwater metagenome</name>
    <dbReference type="NCBI Taxonomy" id="449393"/>
    <lineage>
        <taxon>unclassified sequences</taxon>
        <taxon>metagenomes</taxon>
        <taxon>ecological metagenomes</taxon>
    </lineage>
</organism>
<dbReference type="AlphaFoldDB" id="A0A6J7FF72"/>